<evidence type="ECO:0000313" key="3">
    <source>
        <dbReference type="Proteomes" id="UP000025047"/>
    </source>
</evidence>
<keyword evidence="3" id="KW-1185">Reference proteome</keyword>
<dbReference type="AlphaFoldDB" id="A0A017HB62"/>
<evidence type="ECO:0000313" key="2">
    <source>
        <dbReference type="EMBL" id="EYD71019.1"/>
    </source>
</evidence>
<feature type="region of interest" description="Disordered" evidence="1">
    <location>
        <begin position="1"/>
        <end position="34"/>
    </location>
</feature>
<organism evidence="2 3">
    <name type="scientific">Limimaricola hongkongensis DSM 17492</name>
    <dbReference type="NCBI Taxonomy" id="1122180"/>
    <lineage>
        <taxon>Bacteria</taxon>
        <taxon>Pseudomonadati</taxon>
        <taxon>Pseudomonadota</taxon>
        <taxon>Alphaproteobacteria</taxon>
        <taxon>Rhodobacterales</taxon>
        <taxon>Paracoccaceae</taxon>
        <taxon>Limimaricola</taxon>
    </lineage>
</organism>
<evidence type="ECO:0000256" key="1">
    <source>
        <dbReference type="SAM" id="MobiDB-lite"/>
    </source>
</evidence>
<name>A0A017HB62_9RHOB</name>
<protein>
    <submittedName>
        <fullName evidence="2">Uncharacterized protein</fullName>
    </submittedName>
</protein>
<reference evidence="2 3" key="1">
    <citation type="submission" date="2013-03" db="EMBL/GenBank/DDBJ databases">
        <authorList>
            <person name="Fiebig A."/>
            <person name="Goeker M."/>
            <person name="Klenk H.-P.P."/>
        </authorList>
    </citation>
    <scope>NUCLEOTIDE SEQUENCE [LARGE SCALE GENOMIC DNA]</scope>
    <source>
        <strain evidence="2 3">DSM 17492</strain>
    </source>
</reference>
<accession>A0A017HB62</accession>
<dbReference type="Proteomes" id="UP000025047">
    <property type="component" value="Unassembled WGS sequence"/>
</dbReference>
<comment type="caution">
    <text evidence="2">The sequence shown here is derived from an EMBL/GenBank/DDBJ whole genome shotgun (WGS) entry which is preliminary data.</text>
</comment>
<dbReference type="EMBL" id="APGJ01000007">
    <property type="protein sequence ID" value="EYD71019.1"/>
    <property type="molecule type" value="Genomic_DNA"/>
</dbReference>
<sequence length="52" mass="5620">MILPQHVARRFTESTPRIGRGLNGLPGEGKGKMATTLKPLRKGRAAFNHGHG</sequence>
<proteinExistence type="predicted"/>
<dbReference type="HOGENOM" id="CLU_3081488_0_0_5"/>
<gene>
    <name evidence="2" type="ORF">Lokhon_02664</name>
</gene>